<accession>A0ACB8Y0L1</accession>
<proteinExistence type="predicted"/>
<gene>
    <name evidence="1" type="ORF">L1987_86635</name>
</gene>
<dbReference type="EMBL" id="CM042046">
    <property type="protein sequence ID" value="KAI3677017.1"/>
    <property type="molecule type" value="Genomic_DNA"/>
</dbReference>
<keyword evidence="2" id="KW-1185">Reference proteome</keyword>
<reference evidence="2" key="1">
    <citation type="journal article" date="2022" name="Mol. Ecol. Resour.">
        <title>The genomes of chicory, endive, great burdock and yacon provide insights into Asteraceae palaeo-polyploidization history and plant inulin production.</title>
        <authorList>
            <person name="Fan W."/>
            <person name="Wang S."/>
            <person name="Wang H."/>
            <person name="Wang A."/>
            <person name="Jiang F."/>
            <person name="Liu H."/>
            <person name="Zhao H."/>
            <person name="Xu D."/>
            <person name="Zhang Y."/>
        </authorList>
    </citation>
    <scope>NUCLEOTIDE SEQUENCE [LARGE SCALE GENOMIC DNA]</scope>
    <source>
        <strain evidence="2">cv. Yunnan</strain>
    </source>
</reference>
<name>A0ACB8Y0L1_9ASTR</name>
<dbReference type="Proteomes" id="UP001056120">
    <property type="component" value="Linkage Group LG29"/>
</dbReference>
<reference evidence="1 2" key="2">
    <citation type="journal article" date="2022" name="Mol. Ecol. Resour.">
        <title>The genomes of chicory, endive, great burdock and yacon provide insights into Asteraceae paleo-polyploidization history and plant inulin production.</title>
        <authorList>
            <person name="Fan W."/>
            <person name="Wang S."/>
            <person name="Wang H."/>
            <person name="Wang A."/>
            <person name="Jiang F."/>
            <person name="Liu H."/>
            <person name="Zhao H."/>
            <person name="Xu D."/>
            <person name="Zhang Y."/>
        </authorList>
    </citation>
    <scope>NUCLEOTIDE SEQUENCE [LARGE SCALE GENOMIC DNA]</scope>
    <source>
        <strain evidence="2">cv. Yunnan</strain>
        <tissue evidence="1">Leaves</tissue>
    </source>
</reference>
<comment type="caution">
    <text evidence="1">The sequence shown here is derived from an EMBL/GenBank/DDBJ whole genome shotgun (WGS) entry which is preliminary data.</text>
</comment>
<sequence>MTDDVIELYPSFSNPSNISCKQMEPQSDSSELIPGLPDEIALECLTRLHYEAHAVAADVSRRWRHLLQNKEFYYHRKKHGFTRKTACLVQLLPVHFEPGRSDAKTENPLKYGLSVFDSITRIWDKIDPVPKYPDGLPLFCQVASSEGKLIVMGGWDPTSWEPLRDVFVYEFTTRKWTQRVDMPSTRSFFAARACDGYVYVAGGHDESKNALRSAWVYDIAADEWTELTQMSEERDECEGVIVGSEFWVVSGYDTDSQGRFKNSADVLDIKTGLWRHVKEAWGVSRCPRSCLAVGQNGNLTSWDAYEPAVGVGTCGVDMGDRVFVTGSAHQGAAQTVFVVEKTSQGQIGKLRKVETPFEFSGFVQSGCLVEI</sequence>
<evidence type="ECO:0000313" key="2">
    <source>
        <dbReference type="Proteomes" id="UP001056120"/>
    </source>
</evidence>
<protein>
    <submittedName>
        <fullName evidence="1">Uncharacterized protein</fullName>
    </submittedName>
</protein>
<organism evidence="1 2">
    <name type="scientific">Smallanthus sonchifolius</name>
    <dbReference type="NCBI Taxonomy" id="185202"/>
    <lineage>
        <taxon>Eukaryota</taxon>
        <taxon>Viridiplantae</taxon>
        <taxon>Streptophyta</taxon>
        <taxon>Embryophyta</taxon>
        <taxon>Tracheophyta</taxon>
        <taxon>Spermatophyta</taxon>
        <taxon>Magnoliopsida</taxon>
        <taxon>eudicotyledons</taxon>
        <taxon>Gunneridae</taxon>
        <taxon>Pentapetalae</taxon>
        <taxon>asterids</taxon>
        <taxon>campanulids</taxon>
        <taxon>Asterales</taxon>
        <taxon>Asteraceae</taxon>
        <taxon>Asteroideae</taxon>
        <taxon>Heliantheae alliance</taxon>
        <taxon>Millerieae</taxon>
        <taxon>Smallanthus</taxon>
    </lineage>
</organism>
<evidence type="ECO:0000313" key="1">
    <source>
        <dbReference type="EMBL" id="KAI3677017.1"/>
    </source>
</evidence>